<sequence length="158" mass="17970">MVGRPVLRFNARQIEMFHNHFKLVDSDADGKVNQSEFCLLFRSLGQTVTNARLHKIMDGITFEEFMDAFMNNFANPPSEKAVREALMLFDTTNTGYIKTSDLINVLTTRGDKLGKEEMDQLFELLGMDKNTPAIDYVAFAEEIYRMLPILSPSASSNF</sequence>
<dbReference type="InterPro" id="IPR050403">
    <property type="entry name" value="Myosin_RLC"/>
</dbReference>
<evidence type="ECO:0000256" key="3">
    <source>
        <dbReference type="ARBA" id="ARBA00022837"/>
    </source>
</evidence>
<dbReference type="FunFam" id="1.10.238.10:FF:000178">
    <property type="entry name" value="Calmodulin-2 A"/>
    <property type="match status" value="1"/>
</dbReference>
<dbReference type="GO" id="GO:0043226">
    <property type="term" value="C:organelle"/>
    <property type="evidence" value="ECO:0007669"/>
    <property type="project" value="UniProtKB-ARBA"/>
</dbReference>
<dbReference type="InterPro" id="IPR011992">
    <property type="entry name" value="EF-hand-dom_pair"/>
</dbReference>
<gene>
    <name evidence="5" type="ORF">BgAZ_109750</name>
</gene>
<dbReference type="SMART" id="SM00054">
    <property type="entry name" value="EFh"/>
    <property type="match status" value="2"/>
</dbReference>
<protein>
    <recommendedName>
        <fullName evidence="4">EF-hand domain-containing protein</fullName>
    </recommendedName>
</protein>
<keyword evidence="2" id="KW-0677">Repeat</keyword>
<evidence type="ECO:0000313" key="6">
    <source>
        <dbReference type="Proteomes" id="UP001230268"/>
    </source>
</evidence>
<dbReference type="Gene3D" id="1.10.238.10">
    <property type="entry name" value="EF-hand"/>
    <property type="match status" value="1"/>
</dbReference>
<organism evidence="5 6">
    <name type="scientific">Babesia gibsoni</name>
    <dbReference type="NCBI Taxonomy" id="33632"/>
    <lineage>
        <taxon>Eukaryota</taxon>
        <taxon>Sar</taxon>
        <taxon>Alveolata</taxon>
        <taxon>Apicomplexa</taxon>
        <taxon>Aconoidasida</taxon>
        <taxon>Piroplasmida</taxon>
        <taxon>Babesiidae</taxon>
        <taxon>Babesia</taxon>
    </lineage>
</organism>
<comment type="similarity">
    <text evidence="1">Belongs to the centrin family.</text>
</comment>
<dbReference type="AlphaFoldDB" id="A0AAD8PGR8"/>
<evidence type="ECO:0000259" key="4">
    <source>
        <dbReference type="PROSITE" id="PS50222"/>
    </source>
</evidence>
<keyword evidence="3" id="KW-0106">Calcium</keyword>
<dbReference type="GO" id="GO:0005509">
    <property type="term" value="F:calcium ion binding"/>
    <property type="evidence" value="ECO:0007669"/>
    <property type="project" value="InterPro"/>
</dbReference>
<evidence type="ECO:0000256" key="2">
    <source>
        <dbReference type="ARBA" id="ARBA00022737"/>
    </source>
</evidence>
<evidence type="ECO:0000256" key="1">
    <source>
        <dbReference type="ARBA" id="ARBA00005253"/>
    </source>
</evidence>
<evidence type="ECO:0000313" key="5">
    <source>
        <dbReference type="EMBL" id="KAK1445069.1"/>
    </source>
</evidence>
<name>A0AAD8PGR8_BABGI</name>
<accession>A0AAD8PGR8</accession>
<feature type="domain" description="EF-hand" evidence="4">
    <location>
        <begin position="12"/>
        <end position="47"/>
    </location>
</feature>
<dbReference type="Pfam" id="PF13833">
    <property type="entry name" value="EF-hand_8"/>
    <property type="match status" value="2"/>
</dbReference>
<keyword evidence="6" id="KW-1185">Reference proteome</keyword>
<dbReference type="PROSITE" id="PS00018">
    <property type="entry name" value="EF_HAND_1"/>
    <property type="match status" value="1"/>
</dbReference>
<dbReference type="Proteomes" id="UP001230268">
    <property type="component" value="Unassembled WGS sequence"/>
</dbReference>
<dbReference type="InterPro" id="IPR002048">
    <property type="entry name" value="EF_hand_dom"/>
</dbReference>
<dbReference type="PROSITE" id="PS50222">
    <property type="entry name" value="EF_HAND_2"/>
    <property type="match status" value="2"/>
</dbReference>
<dbReference type="InterPro" id="IPR018247">
    <property type="entry name" value="EF_Hand_1_Ca_BS"/>
</dbReference>
<dbReference type="EMBL" id="JAVEPI010000001">
    <property type="protein sequence ID" value="KAK1445069.1"/>
    <property type="molecule type" value="Genomic_DNA"/>
</dbReference>
<proteinExistence type="inferred from homology"/>
<comment type="caution">
    <text evidence="5">The sequence shown here is derived from an EMBL/GenBank/DDBJ whole genome shotgun (WGS) entry which is preliminary data.</text>
</comment>
<reference evidence="5" key="1">
    <citation type="submission" date="2023-08" db="EMBL/GenBank/DDBJ databases">
        <title>Draft sequence of the Babesia gibsoni genome.</title>
        <authorList>
            <person name="Yamagishi J.Y."/>
            <person name="Xuan X.X."/>
        </authorList>
    </citation>
    <scope>NUCLEOTIDE SEQUENCE</scope>
    <source>
        <strain evidence="5">Azabu</strain>
    </source>
</reference>
<feature type="domain" description="EF-hand" evidence="4">
    <location>
        <begin position="77"/>
        <end position="112"/>
    </location>
</feature>
<dbReference type="SUPFAM" id="SSF47473">
    <property type="entry name" value="EF-hand"/>
    <property type="match status" value="1"/>
</dbReference>
<dbReference type="PANTHER" id="PTHR23049">
    <property type="entry name" value="MYOSIN REGULATORY LIGHT CHAIN 2"/>
    <property type="match status" value="1"/>
</dbReference>